<dbReference type="PANTHER" id="PTHR30576:SF4">
    <property type="entry name" value="UNDECAPRENYL-PHOSPHATE GALACTOSE PHOSPHOTRANSFERASE"/>
    <property type="match status" value="1"/>
</dbReference>
<dbReference type="RefSeq" id="WP_167083885.1">
    <property type="nucleotide sequence ID" value="NZ_BAAADC010000001.1"/>
</dbReference>
<evidence type="ECO:0000256" key="9">
    <source>
        <dbReference type="ARBA" id="ARBA00023169"/>
    </source>
</evidence>
<dbReference type="GO" id="GO:0000271">
    <property type="term" value="P:polysaccharide biosynthetic process"/>
    <property type="evidence" value="ECO:0007669"/>
    <property type="project" value="UniProtKB-KW"/>
</dbReference>
<comment type="caution">
    <text evidence="13">The sequence shown here is derived from an EMBL/GenBank/DDBJ whole genome shotgun (WGS) entry which is preliminary data.</text>
</comment>
<dbReference type="EMBL" id="JAASRM010000001">
    <property type="protein sequence ID" value="NIK89830.1"/>
    <property type="molecule type" value="Genomic_DNA"/>
</dbReference>
<keyword evidence="7 11" id="KW-1133">Transmembrane helix</keyword>
<evidence type="ECO:0000256" key="2">
    <source>
        <dbReference type="ARBA" id="ARBA00004236"/>
    </source>
</evidence>
<feature type="transmembrane region" description="Helical" evidence="11">
    <location>
        <begin position="99"/>
        <end position="116"/>
    </location>
</feature>
<keyword evidence="8 11" id="KW-0472">Membrane</keyword>
<evidence type="ECO:0000256" key="7">
    <source>
        <dbReference type="ARBA" id="ARBA00022989"/>
    </source>
</evidence>
<evidence type="ECO:0000313" key="13">
    <source>
        <dbReference type="EMBL" id="NIK89830.1"/>
    </source>
</evidence>
<evidence type="ECO:0000256" key="5">
    <source>
        <dbReference type="ARBA" id="ARBA00022679"/>
    </source>
</evidence>
<sequence length="511" mass="56654">MNIELRPSVVTGSEPAAEIMDKASTPSPRGAPHSAHPSIRQSLLAHPGITTALFAMDFLAFWGSVALSAAICWMIDPALWNGMVQSDAPALTSRLMFCLYYSVGVCVWSAASGAYSARWTFDEDAKRLVSLVFMMFLIDVFVEFAAMQQTPRLWVITLWPLACVLILFARIFIRRVLDAFGVWRVGAAILGSGERYGAVMESIETNSYTGYYAAYHSHIPVRRDMSLSDFARWLSKDLAMRGAETAILVPSASEMEAADRVIDALNLCLKPYILVPPVQRVSLAGLTVQSSMASDAVLMSSRHGLMSPLRRATKRVFDVVVSLSLIIFMAPALAVIAAAVASSGWPILYGHERIGRGGKPFRCLKFRTMVVNSDEVLAKLLASDPERAAEWRQSFKLTNDPRITRIGKFLRETSLDELPQLINVLRGDMSLVGPRPVIAKEIKFYYGEEALFYELVRPGVTGLWQVSGRSETTYSRRVFLDSCYVRNWSLWADVVILFSTIPSVLAREGAR</sequence>
<dbReference type="NCBIfam" id="TIGR03025">
    <property type="entry name" value="EPS_sugtrans"/>
    <property type="match status" value="1"/>
</dbReference>
<feature type="transmembrane region" description="Helical" evidence="11">
    <location>
        <begin position="316"/>
        <end position="341"/>
    </location>
</feature>
<dbReference type="Pfam" id="PF02397">
    <property type="entry name" value="Bac_transf"/>
    <property type="match status" value="1"/>
</dbReference>
<dbReference type="GO" id="GO:0005886">
    <property type="term" value="C:plasma membrane"/>
    <property type="evidence" value="ECO:0007669"/>
    <property type="project" value="UniProtKB-SubCell"/>
</dbReference>
<dbReference type="GO" id="GO:0047360">
    <property type="term" value="F:undecaprenyl-phosphate galactose phosphotransferase activity"/>
    <property type="evidence" value="ECO:0007669"/>
    <property type="project" value="UniProtKB-EC"/>
</dbReference>
<dbReference type="PANTHER" id="PTHR30576">
    <property type="entry name" value="COLANIC BIOSYNTHESIS UDP-GLUCOSE LIPID CARRIER TRANSFERASE"/>
    <property type="match status" value="1"/>
</dbReference>
<proteinExistence type="inferred from homology"/>
<dbReference type="AlphaFoldDB" id="A0A846N448"/>
<name>A0A846N448_9PROT</name>
<evidence type="ECO:0000259" key="12">
    <source>
        <dbReference type="Pfam" id="PF02397"/>
    </source>
</evidence>
<evidence type="ECO:0000256" key="3">
    <source>
        <dbReference type="ARBA" id="ARBA00006464"/>
    </source>
</evidence>
<dbReference type="InterPro" id="IPR003362">
    <property type="entry name" value="Bact_transf"/>
</dbReference>
<accession>A0A846N448</accession>
<protein>
    <submittedName>
        <fullName evidence="13">Undecaprenyl-phosphate galactose phosphotransferase</fullName>
        <ecNumber evidence="13">2.7.8.6</ecNumber>
    </submittedName>
</protein>
<evidence type="ECO:0000256" key="8">
    <source>
        <dbReference type="ARBA" id="ARBA00023136"/>
    </source>
</evidence>
<feature type="transmembrane region" description="Helical" evidence="11">
    <location>
        <begin position="128"/>
        <end position="147"/>
    </location>
</feature>
<comment type="subcellular location">
    <subcellularLocation>
        <location evidence="2">Cell membrane</location>
    </subcellularLocation>
    <subcellularLocation>
        <location evidence="1">Membrane</location>
        <topology evidence="1">Multi-pass membrane protein</topology>
    </subcellularLocation>
</comment>
<feature type="domain" description="Bacterial sugar transferase" evidence="12">
    <location>
        <begin position="314"/>
        <end position="505"/>
    </location>
</feature>
<reference evidence="13 14" key="1">
    <citation type="submission" date="2020-03" db="EMBL/GenBank/DDBJ databases">
        <title>Genomic Encyclopedia of Type Strains, Phase IV (KMG-IV): sequencing the most valuable type-strain genomes for metagenomic binning, comparative biology and taxonomic classification.</title>
        <authorList>
            <person name="Goeker M."/>
        </authorList>
    </citation>
    <scope>NUCLEOTIDE SEQUENCE [LARGE SCALE GENOMIC DNA]</scope>
    <source>
        <strain evidence="13 14">DSM 19867</strain>
    </source>
</reference>
<evidence type="ECO:0000256" key="6">
    <source>
        <dbReference type="ARBA" id="ARBA00022692"/>
    </source>
</evidence>
<feature type="transmembrane region" description="Helical" evidence="11">
    <location>
        <begin position="59"/>
        <end position="79"/>
    </location>
</feature>
<keyword evidence="9" id="KW-0270">Exopolysaccharide synthesis</keyword>
<keyword evidence="6 11" id="KW-0812">Transmembrane</keyword>
<keyword evidence="5 13" id="KW-0808">Transferase</keyword>
<dbReference type="EC" id="2.7.8.6" evidence="13"/>
<keyword evidence="4" id="KW-1003">Cell membrane</keyword>
<organism evidence="13 14">
    <name type="scientific">Rhizomicrobium palustre</name>
    <dbReference type="NCBI Taxonomy" id="189966"/>
    <lineage>
        <taxon>Bacteria</taxon>
        <taxon>Pseudomonadati</taxon>
        <taxon>Pseudomonadota</taxon>
        <taxon>Alphaproteobacteria</taxon>
        <taxon>Micropepsales</taxon>
        <taxon>Micropepsaceae</taxon>
        <taxon>Rhizomicrobium</taxon>
    </lineage>
</organism>
<feature type="transmembrane region" description="Helical" evidence="11">
    <location>
        <begin position="153"/>
        <end position="173"/>
    </location>
</feature>
<evidence type="ECO:0000313" key="14">
    <source>
        <dbReference type="Proteomes" id="UP000570514"/>
    </source>
</evidence>
<evidence type="ECO:0000256" key="4">
    <source>
        <dbReference type="ARBA" id="ARBA00022475"/>
    </source>
</evidence>
<feature type="region of interest" description="Disordered" evidence="10">
    <location>
        <begin position="1"/>
        <end position="36"/>
    </location>
</feature>
<evidence type="ECO:0000256" key="1">
    <source>
        <dbReference type="ARBA" id="ARBA00004141"/>
    </source>
</evidence>
<evidence type="ECO:0000256" key="10">
    <source>
        <dbReference type="SAM" id="MobiDB-lite"/>
    </source>
</evidence>
<evidence type="ECO:0000256" key="11">
    <source>
        <dbReference type="SAM" id="Phobius"/>
    </source>
</evidence>
<dbReference type="Proteomes" id="UP000570514">
    <property type="component" value="Unassembled WGS sequence"/>
</dbReference>
<gene>
    <name evidence="13" type="ORF">FHS83_003148</name>
</gene>
<comment type="similarity">
    <text evidence="3">Belongs to the bacterial sugar transferase family.</text>
</comment>
<keyword evidence="14" id="KW-1185">Reference proteome</keyword>
<dbReference type="InterPro" id="IPR017475">
    <property type="entry name" value="EPS_sugar_tfrase"/>
</dbReference>